<accession>A0A150G9V3</accession>
<sequence length="249" mass="26507">MSDSDSVFEGFTAWLPVRPDQRTLAAARPPCKSGIYEWAARAPGESQIVSFYLGKAGGAGSKETLRSRFNKYAAASRLMLGPKEALAAAERAVRPPTKREAAAAARRAIKAMAAGATRAAAVAPAPPPAAGARLVGEARKAELWRQLQARGFQLYYRHRVCEGDLDAVEAERAMHDRINYAACLVHNGSYRELQLASGLRVAEYPVLRPELEAAPALQPAPLDLHLSGPAAGTRSRRLVATAGATAALV</sequence>
<dbReference type="Proteomes" id="UP000075714">
    <property type="component" value="Unassembled WGS sequence"/>
</dbReference>
<protein>
    <recommendedName>
        <fullName evidence="3">GIY-YIG domain-containing protein</fullName>
    </recommendedName>
</protein>
<name>A0A150G9V3_GONPE</name>
<reference evidence="2" key="1">
    <citation type="journal article" date="2016" name="Nat. Commun.">
        <title>The Gonium pectorale genome demonstrates co-option of cell cycle regulation during the evolution of multicellularity.</title>
        <authorList>
            <person name="Hanschen E.R."/>
            <person name="Marriage T.N."/>
            <person name="Ferris P.J."/>
            <person name="Hamaji T."/>
            <person name="Toyoda A."/>
            <person name="Fujiyama A."/>
            <person name="Neme R."/>
            <person name="Noguchi H."/>
            <person name="Minakuchi Y."/>
            <person name="Suzuki M."/>
            <person name="Kawai-Toyooka H."/>
            <person name="Smith D.R."/>
            <person name="Sparks H."/>
            <person name="Anderson J."/>
            <person name="Bakaric R."/>
            <person name="Luria V."/>
            <person name="Karger A."/>
            <person name="Kirschner M.W."/>
            <person name="Durand P.M."/>
            <person name="Michod R.E."/>
            <person name="Nozaki H."/>
            <person name="Olson B.J."/>
        </authorList>
    </citation>
    <scope>NUCLEOTIDE SEQUENCE [LARGE SCALE GENOMIC DNA]</scope>
    <source>
        <strain evidence="2">NIES-2863</strain>
    </source>
</reference>
<proteinExistence type="predicted"/>
<dbReference type="EMBL" id="LSYV01000043">
    <property type="protein sequence ID" value="KXZ46624.1"/>
    <property type="molecule type" value="Genomic_DNA"/>
</dbReference>
<dbReference type="AlphaFoldDB" id="A0A150G9V3"/>
<gene>
    <name evidence="1" type="ORF">GPECTOR_42g835</name>
</gene>
<organism evidence="1 2">
    <name type="scientific">Gonium pectorale</name>
    <name type="common">Green alga</name>
    <dbReference type="NCBI Taxonomy" id="33097"/>
    <lineage>
        <taxon>Eukaryota</taxon>
        <taxon>Viridiplantae</taxon>
        <taxon>Chlorophyta</taxon>
        <taxon>core chlorophytes</taxon>
        <taxon>Chlorophyceae</taxon>
        <taxon>CS clade</taxon>
        <taxon>Chlamydomonadales</taxon>
        <taxon>Volvocaceae</taxon>
        <taxon>Gonium</taxon>
    </lineage>
</organism>
<comment type="caution">
    <text evidence="1">The sequence shown here is derived from an EMBL/GenBank/DDBJ whole genome shotgun (WGS) entry which is preliminary data.</text>
</comment>
<dbReference type="STRING" id="33097.A0A150G9V3"/>
<evidence type="ECO:0000313" key="2">
    <source>
        <dbReference type="Proteomes" id="UP000075714"/>
    </source>
</evidence>
<keyword evidence="2" id="KW-1185">Reference proteome</keyword>
<dbReference type="OrthoDB" id="550211at2759"/>
<evidence type="ECO:0008006" key="3">
    <source>
        <dbReference type="Google" id="ProtNLM"/>
    </source>
</evidence>
<evidence type="ECO:0000313" key="1">
    <source>
        <dbReference type="EMBL" id="KXZ46624.1"/>
    </source>
</evidence>